<dbReference type="Proteomes" id="UP000596827">
    <property type="component" value="Unassembled WGS sequence"/>
</dbReference>
<comment type="caution">
    <text evidence="3">The sequence shown here is derived from an EMBL/GenBank/DDBJ whole genome shotgun (WGS) entry which is preliminary data.</text>
</comment>
<feature type="region of interest" description="Disordered" evidence="1">
    <location>
        <begin position="115"/>
        <end position="167"/>
    </location>
</feature>
<gene>
    <name evidence="3" type="ORF">H8R02_04965</name>
</gene>
<name>A0A923S0W1_9BURK</name>
<organism evidence="3 4">
    <name type="scientific">Ramlibacter albus</name>
    <dbReference type="NCBI Taxonomy" id="2079448"/>
    <lineage>
        <taxon>Bacteria</taxon>
        <taxon>Pseudomonadati</taxon>
        <taxon>Pseudomonadota</taxon>
        <taxon>Betaproteobacteria</taxon>
        <taxon>Burkholderiales</taxon>
        <taxon>Comamonadaceae</taxon>
        <taxon>Ramlibacter</taxon>
    </lineage>
</organism>
<dbReference type="EMBL" id="JACORU010000001">
    <property type="protein sequence ID" value="MBC5763789.1"/>
    <property type="molecule type" value="Genomic_DNA"/>
</dbReference>
<dbReference type="RefSeq" id="WP_187080216.1">
    <property type="nucleotide sequence ID" value="NZ_JACORU010000001.1"/>
</dbReference>
<sequence>MNTSKTLLAAALAATLAAGAFAQAQPMPPQPGQPPMMMRGDHGPDRARMMQERMARRQAELKAKLQITPAQEGAWNAWTQAMRPAANRPQRPNFVEFARMTTPQRIDRMRELRNQRNAEQDRRGEATKAFYSQLSPAQQKVFDEQSFERFGRGGERGGHHGRGMHRG</sequence>
<accession>A0A923S0W1</accession>
<evidence type="ECO:0000256" key="2">
    <source>
        <dbReference type="SAM" id="SignalP"/>
    </source>
</evidence>
<feature type="region of interest" description="Disordered" evidence="1">
    <location>
        <begin position="24"/>
        <end position="44"/>
    </location>
</feature>
<evidence type="ECO:0000313" key="4">
    <source>
        <dbReference type="Proteomes" id="UP000596827"/>
    </source>
</evidence>
<reference evidence="3" key="1">
    <citation type="submission" date="2020-08" db="EMBL/GenBank/DDBJ databases">
        <title>Ramlibacter sp. GTP1 16S ribosomal RNA gene genome sequencing and assembly.</title>
        <authorList>
            <person name="Kang M."/>
        </authorList>
    </citation>
    <scope>NUCLEOTIDE SEQUENCE</scope>
    <source>
        <strain evidence="3">GTP1</strain>
    </source>
</reference>
<feature type="compositionally biased region" description="Basic and acidic residues" evidence="1">
    <location>
        <begin position="141"/>
        <end position="158"/>
    </location>
</feature>
<feature type="chain" id="PRO_5037784390" evidence="2">
    <location>
        <begin position="23"/>
        <end position="167"/>
    </location>
</feature>
<keyword evidence="4" id="KW-1185">Reference proteome</keyword>
<evidence type="ECO:0000256" key="1">
    <source>
        <dbReference type="SAM" id="MobiDB-lite"/>
    </source>
</evidence>
<keyword evidence="2" id="KW-0732">Signal</keyword>
<dbReference type="InterPro" id="IPR012899">
    <property type="entry name" value="LTXXQ"/>
</dbReference>
<protein>
    <submittedName>
        <fullName evidence="3">Spy/CpxP family protein refolding chaperone</fullName>
    </submittedName>
</protein>
<dbReference type="AlphaFoldDB" id="A0A923S0W1"/>
<dbReference type="Pfam" id="PF07813">
    <property type="entry name" value="LTXXQ"/>
    <property type="match status" value="1"/>
</dbReference>
<proteinExistence type="predicted"/>
<dbReference type="GO" id="GO:0042597">
    <property type="term" value="C:periplasmic space"/>
    <property type="evidence" value="ECO:0007669"/>
    <property type="project" value="InterPro"/>
</dbReference>
<feature type="signal peptide" evidence="2">
    <location>
        <begin position="1"/>
        <end position="22"/>
    </location>
</feature>
<evidence type="ECO:0000313" key="3">
    <source>
        <dbReference type="EMBL" id="MBC5763789.1"/>
    </source>
</evidence>
<feature type="compositionally biased region" description="Basic and acidic residues" evidence="1">
    <location>
        <begin position="115"/>
        <end position="126"/>
    </location>
</feature>